<feature type="region of interest" description="N-terminal hotdog fold" evidence="4">
    <location>
        <begin position="1462"/>
        <end position="1593"/>
    </location>
</feature>
<accession>A0A9E3H5X8</accession>
<dbReference type="GO" id="GO:0008897">
    <property type="term" value="F:holo-[acyl-carrier-protein] synthase activity"/>
    <property type="evidence" value="ECO:0007669"/>
    <property type="project" value="InterPro"/>
</dbReference>
<evidence type="ECO:0000259" key="8">
    <source>
        <dbReference type="PROSITE" id="PS52019"/>
    </source>
</evidence>
<dbReference type="GO" id="GO:0006633">
    <property type="term" value="P:fatty acid biosynthetic process"/>
    <property type="evidence" value="ECO:0007669"/>
    <property type="project" value="TreeGrafter"/>
</dbReference>
<evidence type="ECO:0000313" key="10">
    <source>
        <dbReference type="Proteomes" id="UP000813215"/>
    </source>
</evidence>
<dbReference type="InterPro" id="IPR009081">
    <property type="entry name" value="PP-bd_ACP"/>
</dbReference>
<reference evidence="9" key="2">
    <citation type="journal article" date="2022" name="Microbiol. Resour. Announc.">
        <title>Metagenome Sequencing to Explore Phylogenomics of Terrestrial Cyanobacteria.</title>
        <authorList>
            <person name="Ward R.D."/>
            <person name="Stajich J.E."/>
            <person name="Johansen J.R."/>
            <person name="Huntemann M."/>
            <person name="Clum A."/>
            <person name="Foster B."/>
            <person name="Foster B."/>
            <person name="Roux S."/>
            <person name="Palaniappan K."/>
            <person name="Varghese N."/>
            <person name="Mukherjee S."/>
            <person name="Reddy T.B.K."/>
            <person name="Daum C."/>
            <person name="Copeland A."/>
            <person name="Chen I.A."/>
            <person name="Ivanova N.N."/>
            <person name="Kyrpides N.C."/>
            <person name="Shapiro N."/>
            <person name="Eloe-Fadrosh E.A."/>
            <person name="Pietrasiak N."/>
        </authorList>
    </citation>
    <scope>NUCLEOTIDE SEQUENCE</scope>
    <source>
        <strain evidence="9">HA4357-MV3</strain>
    </source>
</reference>
<dbReference type="Pfam" id="PF00550">
    <property type="entry name" value="PP-binding"/>
    <property type="match status" value="2"/>
</dbReference>
<evidence type="ECO:0000313" key="9">
    <source>
        <dbReference type="EMBL" id="MBW4430745.1"/>
    </source>
</evidence>
<dbReference type="Gene3D" id="3.40.366.10">
    <property type="entry name" value="Malonyl-Coenzyme A Acyl Carrier Protein, domain 2"/>
    <property type="match status" value="1"/>
</dbReference>
<feature type="active site" description="Proton donor; for dehydratase activity" evidence="4">
    <location>
        <position position="1655"/>
    </location>
</feature>
<comment type="caution">
    <text evidence="9">The sequence shown here is derived from an EMBL/GenBank/DDBJ whole genome shotgun (WGS) entry which is preliminary data.</text>
</comment>
<dbReference type="Proteomes" id="UP000813215">
    <property type="component" value="Unassembled WGS sequence"/>
</dbReference>
<feature type="active site" description="Proton acceptor; for dehydratase activity" evidence="4">
    <location>
        <position position="1494"/>
    </location>
</feature>
<dbReference type="Pfam" id="PF02801">
    <property type="entry name" value="Ketoacyl-synt_C"/>
    <property type="match status" value="1"/>
</dbReference>
<dbReference type="InterPro" id="IPR036291">
    <property type="entry name" value="NAD(P)-bd_dom_sf"/>
</dbReference>
<gene>
    <name evidence="9" type="ORF">KME28_03085</name>
</gene>
<evidence type="ECO:0000259" key="7">
    <source>
        <dbReference type="PROSITE" id="PS52004"/>
    </source>
</evidence>
<feature type="non-terminal residue" evidence="9">
    <location>
        <position position="1"/>
    </location>
</feature>
<dbReference type="SMART" id="SM00827">
    <property type="entry name" value="PKS_AT"/>
    <property type="match status" value="1"/>
</dbReference>
<dbReference type="SMART" id="SM00822">
    <property type="entry name" value="PKS_KR"/>
    <property type="match status" value="1"/>
</dbReference>
<dbReference type="InterPro" id="IPR014031">
    <property type="entry name" value="Ketoacyl_synth_C"/>
</dbReference>
<feature type="domain" description="Ketosynthase family 3 (KS3)" evidence="7">
    <location>
        <begin position="1"/>
        <end position="145"/>
    </location>
</feature>
<reference evidence="9" key="1">
    <citation type="submission" date="2021-05" db="EMBL/GenBank/DDBJ databases">
        <authorList>
            <person name="Pietrasiak N."/>
            <person name="Ward R."/>
            <person name="Stajich J.E."/>
            <person name="Kurbessoian T."/>
        </authorList>
    </citation>
    <scope>NUCLEOTIDE SEQUENCE</scope>
    <source>
        <strain evidence="9">HA4357-MV3</strain>
    </source>
</reference>
<dbReference type="GO" id="GO:0000287">
    <property type="term" value="F:magnesium ion binding"/>
    <property type="evidence" value="ECO:0007669"/>
    <property type="project" value="InterPro"/>
</dbReference>
<dbReference type="InterPro" id="IPR016039">
    <property type="entry name" value="Thiolase-like"/>
</dbReference>
<dbReference type="Pfam" id="PF08659">
    <property type="entry name" value="KR"/>
    <property type="match status" value="1"/>
</dbReference>
<dbReference type="PROSITE" id="PS52004">
    <property type="entry name" value="KS3_2"/>
    <property type="match status" value="1"/>
</dbReference>
<sequence>EGQAAALRRAYDRAGYSPHTLDFVEGHGTGTVVGDRTELEGIALAMSTDGEPDPRSCGITSFKSLVGHTKAAAGIGAFIKSVMAVNRRVIPPVADCQEPNAVFETSARSLYPILQGEVRPQTDILRAGVSAMGFGGINCHVTLESGDPPAEKLQTSIEEQSLLVSNQDTEIFVLSAKSIPALLEQTRTLINTAEGLSFAEIVDLAAHLSRNLQPQLPIRAALIAGKPEELVNHLTLLEKLLHEMPPKKGELITSPQKEVWVGNNVQQNQIGFLFPGQGSQKLNMARWLVERYPWARELVEQADIWLGEASFDGVRESMYLPLDRAVNQEQVAEWSKALAQTAVAQPAISLASLLWLHYLKHLGIKPIAVGGHSLGELTAFHAAGAFDEKSLLSLAAIRGQAMSATAEGENQGAMASLACSQETAENILKQVSGYVVLANINSPKQMVISGESASVEQAIALAQAAGIRTHLLPVSNAFHSQLVATAAEHLRKQELIPEQLEQINVSLFSSVDGQQQKQGLSLREHFANQILAQVDFVSLVKTLGQTCDLLVEVGPGKVLSGLVSDINDNKKVSCFPVESKPGLHKDLHVMLAAIFVRGNEIKWEVLYENRLVRPFVPVSARVFIENPVERPFQISADQISKISPPSVQTLSNPQNQVPWEILSNYISQRGRFLTEVIRADLQTLSHIPSQSNGNGFAATNGSSKNGSSKNGFSSPNNGSSRTPSLATVPLETQIEIPQTAQTHINGNQTSSVENFLVDFIVKQTGFPPQSVTPNIRLLDDLNLDSIKAGELIAAATQQFGVAGKIDPASMANATIQEIAEAIRLVIPESNSQPEIAEILPTHSLATNGNQTSSVENFLVDFIVKQTGFPPQSVTPNIRLLDDLNLDSIKAGELIAATTQQFGVAGKVDPASMANATIQEIAEAIRLVIPESSNGNGSVSNGTNGVKSSTNGSQLQARRQTELTQTPERDRKPRVRDYIVRTIAEASTPVAFGKHPDENWQTANVVILCETTETLVAEVLCKKLRNQGAQAQILSFATAQAEAVIDKSEFTHFIAVLPQKPSSGSSADTRLLNMIERLRSIATPLLASQASRTHTTVAYIQFGGGHFGTQPPLADIEQCCAIGFASSLHLERPDLKVRVIDFSTKLSPTKIAKCVTKELATSHFYLAAGYDATLKRYVPRPQVQEPAEYEERNITWSSKDVILVTGGAKGITAECALALAKKTGVRMALVGRSPLPDKHTVGSGNAEVMRTLERFSAEGLTCLCYSCDVADPESLRAVLRHIRQDLGEITGIIHGAALNWPRLIEQVSTEAAFDEIKPKLKGILNLCQEFAETPLKLFAGFSSVIGITGMQRNAWYGFSNEALDLILRRFQAQHPETAVVSMAFSVWEEVGMGARMGSVRSLNKMGIKAIPKDAGVDRFLHLIENEAADMRVVVAAPMQALSAFETSGFDTWFPERCLPPQESKFLERVLLCEPGVEMVARAHLSLERDSYLLDHLYKGSYLFPTVFGLEAMAQAVAYVTDKNTLPTLEIADIRLERPIVVDPEKGLDIEIHAEVLERESKNAPQEVCVTIKTEKTGFNISHFSATFVLGSQKTPAPELVELPSTALDIRPQEDLYSWLLFQGPRFQRLQKIYTLDAEKCVFRTQRNFSFSPAQADNVDRSEGPFLLGDPYYRDSLLQAGQLLIPQDNCLPVMIERIEIYQPESELSDSCICITVAQGQSGKQFRNSVVVITEDGRVVEKLNGYEARLLEHRKDNPTVEELADPQCRDEVLLHHKISDHAHSFGVSAPEISLAYLPEISTLSPDERHTQELPLFYQALGKLLNSDVSQTQINWSASGKPIVDGVGMEGVEVSLSHDQRVCLCVAGQGSQGCDIEPVSYRSQQDWNALLSEARQPLMQQLLLRSDDSGDLAGMRIWTAVEALRKATGAKDISLRIAQIEGDSVLFRDMSAGSQLKVLTFPVQLTRGSQRMVALIVQDAKPQSTNGIYTERGGNELIVVRA</sequence>
<dbReference type="PANTHER" id="PTHR43775:SF51">
    <property type="entry name" value="INACTIVE PHENOLPHTHIOCEROL SYNTHESIS POLYKETIDE SYNTHASE TYPE I PKS1-RELATED"/>
    <property type="match status" value="1"/>
</dbReference>
<feature type="compositionally biased region" description="Polar residues" evidence="5">
    <location>
        <begin position="688"/>
        <end position="699"/>
    </location>
</feature>
<dbReference type="PROSITE" id="PS52019">
    <property type="entry name" value="PKS_MFAS_DH"/>
    <property type="match status" value="1"/>
</dbReference>
<dbReference type="InterPro" id="IPR020841">
    <property type="entry name" value="PKS_Beta-ketoAc_synthase_dom"/>
</dbReference>
<protein>
    <submittedName>
        <fullName evidence="9">SDR family NAD(P)-dependent oxidoreductase</fullName>
    </submittedName>
</protein>
<evidence type="ECO:0000256" key="4">
    <source>
        <dbReference type="PROSITE-ProRule" id="PRU01363"/>
    </source>
</evidence>
<dbReference type="SUPFAM" id="SSF53901">
    <property type="entry name" value="Thiolase-like"/>
    <property type="match status" value="1"/>
</dbReference>
<feature type="compositionally biased region" description="Low complexity" evidence="5">
    <location>
        <begin position="932"/>
        <end position="948"/>
    </location>
</feature>
<dbReference type="SUPFAM" id="SSF55048">
    <property type="entry name" value="Probable ACP-binding domain of malonyl-CoA ACP transacylase"/>
    <property type="match status" value="1"/>
</dbReference>
<feature type="domain" description="Carrier" evidence="6">
    <location>
        <begin position="750"/>
        <end position="826"/>
    </location>
</feature>
<dbReference type="InterPro" id="IPR013968">
    <property type="entry name" value="PKS_KR"/>
</dbReference>
<dbReference type="InterPro" id="IPR020807">
    <property type="entry name" value="PKS_DH"/>
</dbReference>
<dbReference type="SUPFAM" id="SSF52151">
    <property type="entry name" value="FabD/lysophospholipase-like"/>
    <property type="match status" value="1"/>
</dbReference>
<dbReference type="EMBL" id="JAHHHW010000029">
    <property type="protein sequence ID" value="MBW4430745.1"/>
    <property type="molecule type" value="Genomic_DNA"/>
</dbReference>
<dbReference type="InterPro" id="IPR049552">
    <property type="entry name" value="PKS_DH_N"/>
</dbReference>
<dbReference type="SMART" id="SM00825">
    <property type="entry name" value="PKS_KS"/>
    <property type="match status" value="1"/>
</dbReference>
<feature type="domain" description="Carrier" evidence="6">
    <location>
        <begin position="852"/>
        <end position="928"/>
    </location>
</feature>
<proteinExistence type="predicted"/>
<evidence type="ECO:0000256" key="2">
    <source>
        <dbReference type="ARBA" id="ARBA00022553"/>
    </source>
</evidence>
<evidence type="ECO:0000256" key="3">
    <source>
        <dbReference type="ARBA" id="ARBA00022679"/>
    </source>
</evidence>
<dbReference type="InterPro" id="IPR057326">
    <property type="entry name" value="KR_dom"/>
</dbReference>
<dbReference type="InterPro" id="IPR001227">
    <property type="entry name" value="Ac_transferase_dom_sf"/>
</dbReference>
<dbReference type="Gene3D" id="1.10.1200.10">
    <property type="entry name" value="ACP-like"/>
    <property type="match status" value="2"/>
</dbReference>
<dbReference type="InterPro" id="IPR037143">
    <property type="entry name" value="4-PPantetheinyl_Trfase_dom_sf"/>
</dbReference>
<dbReference type="InterPro" id="IPR042104">
    <property type="entry name" value="PKS_dehydratase_sf"/>
</dbReference>
<feature type="compositionally biased region" description="Low complexity" evidence="5">
    <location>
        <begin position="700"/>
        <end position="720"/>
    </location>
</feature>
<dbReference type="InterPro" id="IPR014043">
    <property type="entry name" value="Acyl_transferase_dom"/>
</dbReference>
<name>A0A9E3H5X8_9NOST</name>
<dbReference type="GO" id="GO:0004312">
    <property type="term" value="F:fatty acid synthase activity"/>
    <property type="evidence" value="ECO:0007669"/>
    <property type="project" value="TreeGrafter"/>
</dbReference>
<dbReference type="SUPFAM" id="SSF47336">
    <property type="entry name" value="ACP-like"/>
    <property type="match status" value="2"/>
</dbReference>
<dbReference type="InterPro" id="IPR036736">
    <property type="entry name" value="ACP-like_sf"/>
</dbReference>
<keyword evidence="2" id="KW-0597">Phosphoprotein</keyword>
<dbReference type="Pfam" id="PF14765">
    <property type="entry name" value="PS-DH"/>
    <property type="match status" value="1"/>
</dbReference>
<keyword evidence="1" id="KW-0596">Phosphopantetheine</keyword>
<dbReference type="PROSITE" id="PS50075">
    <property type="entry name" value="CARRIER"/>
    <property type="match status" value="2"/>
</dbReference>
<dbReference type="InterPro" id="IPR016036">
    <property type="entry name" value="Malonyl_transacylase_ACP-bd"/>
</dbReference>
<evidence type="ECO:0000259" key="6">
    <source>
        <dbReference type="PROSITE" id="PS50075"/>
    </source>
</evidence>
<dbReference type="PANTHER" id="PTHR43775">
    <property type="entry name" value="FATTY ACID SYNTHASE"/>
    <property type="match status" value="1"/>
</dbReference>
<dbReference type="InterPro" id="IPR050091">
    <property type="entry name" value="PKS_NRPS_Biosynth_Enz"/>
</dbReference>
<dbReference type="Pfam" id="PF21089">
    <property type="entry name" value="PKS_DH_N"/>
    <property type="match status" value="1"/>
</dbReference>
<evidence type="ECO:0000256" key="5">
    <source>
        <dbReference type="SAM" id="MobiDB-lite"/>
    </source>
</evidence>
<dbReference type="Gene3D" id="3.10.129.110">
    <property type="entry name" value="Polyketide synthase dehydratase"/>
    <property type="match status" value="1"/>
</dbReference>
<evidence type="ECO:0000256" key="1">
    <source>
        <dbReference type="ARBA" id="ARBA00022450"/>
    </source>
</evidence>
<dbReference type="InterPro" id="IPR049551">
    <property type="entry name" value="PKS_DH_C"/>
</dbReference>
<feature type="compositionally biased region" description="Polar residues" evidence="5">
    <location>
        <begin position="949"/>
        <end position="965"/>
    </location>
</feature>
<dbReference type="Pfam" id="PF00698">
    <property type="entry name" value="Acyl_transf_1"/>
    <property type="match status" value="1"/>
</dbReference>
<dbReference type="Gene3D" id="3.40.47.10">
    <property type="match status" value="1"/>
</dbReference>
<feature type="region of interest" description="Disordered" evidence="5">
    <location>
        <begin position="932"/>
        <end position="974"/>
    </location>
</feature>
<feature type="region of interest" description="Disordered" evidence="5">
    <location>
        <begin position="688"/>
        <end position="724"/>
    </location>
</feature>
<dbReference type="Gene3D" id="3.40.50.720">
    <property type="entry name" value="NAD(P)-binding Rossmann-like Domain"/>
    <property type="match status" value="1"/>
</dbReference>
<organism evidence="9 10">
    <name type="scientific">Pelatocladus maniniholoensis HA4357-MV3</name>
    <dbReference type="NCBI Taxonomy" id="1117104"/>
    <lineage>
        <taxon>Bacteria</taxon>
        <taxon>Bacillati</taxon>
        <taxon>Cyanobacteriota</taxon>
        <taxon>Cyanophyceae</taxon>
        <taxon>Nostocales</taxon>
        <taxon>Nostocaceae</taxon>
        <taxon>Pelatocladus</taxon>
    </lineage>
</organism>
<feature type="domain" description="PKS/mFAS DH" evidence="8">
    <location>
        <begin position="1462"/>
        <end position="1754"/>
    </location>
</feature>
<keyword evidence="3" id="KW-0808">Transferase</keyword>
<dbReference type="InterPro" id="IPR016035">
    <property type="entry name" value="Acyl_Trfase/lysoPLipase"/>
</dbReference>
<dbReference type="InterPro" id="IPR049900">
    <property type="entry name" value="PKS_mFAS_DH"/>
</dbReference>
<dbReference type="Gene3D" id="3.90.470.20">
    <property type="entry name" value="4'-phosphopantetheinyl transferase domain"/>
    <property type="match status" value="1"/>
</dbReference>
<feature type="region of interest" description="C-terminal hotdog fold" evidence="4">
    <location>
        <begin position="1606"/>
        <end position="1754"/>
    </location>
</feature>
<dbReference type="SUPFAM" id="SSF51735">
    <property type="entry name" value="NAD(P)-binding Rossmann-fold domains"/>
    <property type="match status" value="1"/>
</dbReference>
<dbReference type="SMART" id="SM00826">
    <property type="entry name" value="PKS_DH"/>
    <property type="match status" value="1"/>
</dbReference>